<dbReference type="Pfam" id="PF04011">
    <property type="entry name" value="LemA"/>
    <property type="match status" value="1"/>
</dbReference>
<organism evidence="7">
    <name type="scientific">uncultured Nitrospirota bacterium</name>
    <dbReference type="NCBI Taxonomy" id="170969"/>
    <lineage>
        <taxon>Bacteria</taxon>
        <taxon>Pseudomonadati</taxon>
        <taxon>Nitrospirota</taxon>
        <taxon>environmental samples</taxon>
    </lineage>
</organism>
<dbReference type="SUPFAM" id="SSF140478">
    <property type="entry name" value="LemA-like"/>
    <property type="match status" value="1"/>
</dbReference>
<keyword evidence="4 6" id="KW-1133">Transmembrane helix</keyword>
<accession>A0A142BTV2</accession>
<dbReference type="InterPro" id="IPR007156">
    <property type="entry name" value="MamQ_LemA"/>
</dbReference>
<sequence>MIAKIRRNILYVGAVVIFLLFMVSKLVYNKMIDEEHFMHISHGKLEAALHKREDLNRNALKAVNVYVEMEGELMHRLMTLAKEVKSGANAARIAAMRNDIERLISSMDVLVMMSPHLKSKGPYIHLMETFKSTENEVLAARLQYNTAVCEYNMFLDKFPYRLVTLVYGFKKAALFEKSEGIEVAPDVSSGT</sequence>
<evidence type="ECO:0000256" key="1">
    <source>
        <dbReference type="ARBA" id="ARBA00004167"/>
    </source>
</evidence>
<dbReference type="PANTHER" id="PTHR34478">
    <property type="entry name" value="PROTEIN LEMA"/>
    <property type="match status" value="1"/>
</dbReference>
<feature type="transmembrane region" description="Helical" evidence="6">
    <location>
        <begin position="9"/>
        <end position="28"/>
    </location>
</feature>
<comment type="subcellular location">
    <subcellularLocation>
        <location evidence="1">Membrane</location>
        <topology evidence="1">Single-pass membrane protein</topology>
    </subcellularLocation>
</comment>
<keyword evidence="5 6" id="KW-0472">Membrane</keyword>
<evidence type="ECO:0000256" key="4">
    <source>
        <dbReference type="ARBA" id="ARBA00022989"/>
    </source>
</evidence>
<protein>
    <submittedName>
        <fullName evidence="7">Magnetosome protein MamQ-II</fullName>
    </submittedName>
</protein>
<name>A0A142BTV2_9BACT</name>
<dbReference type="EMBL" id="KU221504">
    <property type="protein sequence ID" value="AMP41540.1"/>
    <property type="molecule type" value="Genomic_DNA"/>
</dbReference>
<dbReference type="GO" id="GO:0016020">
    <property type="term" value="C:membrane"/>
    <property type="evidence" value="ECO:0007669"/>
    <property type="project" value="UniProtKB-SubCell"/>
</dbReference>
<dbReference type="Gene3D" id="1.20.1440.20">
    <property type="entry name" value="LemA-like domain"/>
    <property type="match status" value="1"/>
</dbReference>
<evidence type="ECO:0000256" key="5">
    <source>
        <dbReference type="ARBA" id="ARBA00023136"/>
    </source>
</evidence>
<evidence type="ECO:0000256" key="3">
    <source>
        <dbReference type="ARBA" id="ARBA00022692"/>
    </source>
</evidence>
<dbReference type="InterPro" id="IPR023353">
    <property type="entry name" value="LemA-like_dom_sf"/>
</dbReference>
<dbReference type="AlphaFoldDB" id="A0A142BTV2"/>
<reference evidence="7" key="1">
    <citation type="submission" date="2015-12" db="EMBL/GenBank/DDBJ databases">
        <authorList>
            <person name="Shamseldin A."/>
            <person name="Moawad H."/>
            <person name="Abd El-Rahim W.M."/>
            <person name="Sadowsky M.J."/>
        </authorList>
    </citation>
    <scope>NUCLEOTIDE SEQUENCE</scope>
</reference>
<keyword evidence="3 6" id="KW-0812">Transmembrane</keyword>
<evidence type="ECO:0000313" key="7">
    <source>
        <dbReference type="EMBL" id="AMP41540.1"/>
    </source>
</evidence>
<proteinExistence type="inferred from homology"/>
<evidence type="ECO:0000256" key="6">
    <source>
        <dbReference type="SAM" id="Phobius"/>
    </source>
</evidence>
<evidence type="ECO:0000256" key="2">
    <source>
        <dbReference type="ARBA" id="ARBA00008854"/>
    </source>
</evidence>
<dbReference type="PANTHER" id="PTHR34478:SF2">
    <property type="entry name" value="MEMBRANE PROTEIN"/>
    <property type="match status" value="1"/>
</dbReference>
<comment type="similarity">
    <text evidence="2">Belongs to the LemA family.</text>
</comment>